<dbReference type="EMBL" id="CAMGZC010002179">
    <property type="protein sequence ID" value="CAI0654510.1"/>
    <property type="molecule type" value="Genomic_DNA"/>
</dbReference>
<evidence type="ECO:0000256" key="1">
    <source>
        <dbReference type="SAM" id="MobiDB-lite"/>
    </source>
</evidence>
<dbReference type="AlphaFoldDB" id="A0A9W4WMT8"/>
<evidence type="ECO:0000313" key="2">
    <source>
        <dbReference type="EMBL" id="CAI0654510.1"/>
    </source>
</evidence>
<organism evidence="2 3">
    <name type="scientific">Colletotrichum noveboracense</name>
    <dbReference type="NCBI Taxonomy" id="2664923"/>
    <lineage>
        <taxon>Eukaryota</taxon>
        <taxon>Fungi</taxon>
        <taxon>Dikarya</taxon>
        <taxon>Ascomycota</taxon>
        <taxon>Pezizomycotina</taxon>
        <taxon>Sordariomycetes</taxon>
        <taxon>Hypocreomycetidae</taxon>
        <taxon>Glomerellales</taxon>
        <taxon>Glomerellaceae</taxon>
        <taxon>Colletotrichum</taxon>
        <taxon>Colletotrichum gloeosporioides species complex</taxon>
    </lineage>
</organism>
<keyword evidence="3" id="KW-1185">Reference proteome</keyword>
<gene>
    <name evidence="2" type="ORF">CGXH109_LOCUS138814</name>
</gene>
<evidence type="ECO:0000313" key="3">
    <source>
        <dbReference type="Proteomes" id="UP001152533"/>
    </source>
</evidence>
<protein>
    <submittedName>
        <fullName evidence="2">Uncharacterized protein</fullName>
    </submittedName>
</protein>
<feature type="region of interest" description="Disordered" evidence="1">
    <location>
        <begin position="1"/>
        <end position="20"/>
    </location>
</feature>
<name>A0A9W4WMT8_9PEZI</name>
<proteinExistence type="predicted"/>
<dbReference type="Proteomes" id="UP001152533">
    <property type="component" value="Unassembled WGS sequence"/>
</dbReference>
<accession>A0A9W4WMT8</accession>
<reference evidence="2" key="1">
    <citation type="submission" date="2022-08" db="EMBL/GenBank/DDBJ databases">
        <authorList>
            <person name="Giroux E."/>
            <person name="Giroux E."/>
        </authorList>
    </citation>
    <scope>NUCLEOTIDE SEQUENCE</scope>
    <source>
        <strain evidence="2">H1091258</strain>
    </source>
</reference>
<sequence>MSAQSNYSAATTGGSSGRNKTTTVMLDEYLASAPTVIENLAQGKTTKNKTKKVHRSLEKWQKNWNTMGAAQNGK</sequence>
<comment type="caution">
    <text evidence="2">The sequence shown here is derived from an EMBL/GenBank/DDBJ whole genome shotgun (WGS) entry which is preliminary data.</text>
</comment>